<dbReference type="PATRIC" id="fig|285.49.peg.5294"/>
<sequence length="106" mass="11338">MIAGKKDGNLKTMKETFGSEANALAAAKSELQRINRGMAAFDLNLAIGVPELIPQTPVRVTGFKPEIDGRGWLVKEVPHTLGDGGLTSKIQMERNADAMNTTEADA</sequence>
<accession>A0A0L7N2Y7</accession>
<protein>
    <submittedName>
        <fullName evidence="1">Uncharacterized protein</fullName>
    </submittedName>
</protein>
<proteinExistence type="predicted"/>
<dbReference type="AlphaFoldDB" id="A0A0L7N2Y7"/>
<dbReference type="RefSeq" id="WP_053282192.1">
    <property type="nucleotide sequence ID" value="NZ_JNVD01000008.1"/>
</dbReference>
<comment type="caution">
    <text evidence="1">The sequence shown here is derived from an EMBL/GenBank/DDBJ whole genome shotgun (WGS) entry which is preliminary data.</text>
</comment>
<evidence type="ECO:0000313" key="1">
    <source>
        <dbReference type="EMBL" id="KOC28569.1"/>
    </source>
</evidence>
<name>A0A0L7N2Y7_COMTE</name>
<dbReference type="EMBL" id="JNVD01000008">
    <property type="protein sequence ID" value="KOC28569.1"/>
    <property type="molecule type" value="Genomic_DNA"/>
</dbReference>
<organism evidence="1">
    <name type="scientific">Comamonas testosteroni</name>
    <name type="common">Pseudomonas testosteroni</name>
    <dbReference type="NCBI Taxonomy" id="285"/>
    <lineage>
        <taxon>Bacteria</taxon>
        <taxon>Pseudomonadati</taxon>
        <taxon>Pseudomonadota</taxon>
        <taxon>Betaproteobacteria</taxon>
        <taxon>Burkholderiales</taxon>
        <taxon>Comamonadaceae</taxon>
        <taxon>Comamonas</taxon>
    </lineage>
</organism>
<dbReference type="Proteomes" id="UP000037442">
    <property type="component" value="Unassembled WGS sequence"/>
</dbReference>
<reference evidence="1" key="1">
    <citation type="submission" date="2014-06" db="EMBL/GenBank/DDBJ databases">
        <title>Three species of the Botryosphaeriales overlap on five unrelated trees in China, with a novel species.</title>
        <authorList>
            <person name="Tian C."/>
            <person name="Fan X."/>
        </authorList>
    </citation>
    <scope>NUCLEOTIDE SEQUENCE</scope>
    <source>
        <strain evidence="1">WDL7</strain>
    </source>
</reference>
<gene>
    <name evidence="1" type="ORF">GL58_25490</name>
</gene>